<evidence type="ECO:0000259" key="17">
    <source>
        <dbReference type="Pfam" id="PF07715"/>
    </source>
</evidence>
<dbReference type="InterPro" id="IPR039426">
    <property type="entry name" value="TonB-dep_rcpt-like"/>
</dbReference>
<dbReference type="PANTHER" id="PTHR32552:SF81">
    <property type="entry name" value="TONB-DEPENDENT OUTER MEMBRANE RECEPTOR"/>
    <property type="match status" value="1"/>
</dbReference>
<keyword evidence="9 14" id="KW-0798">TonB box</keyword>
<proteinExistence type="inferred from homology"/>
<keyword evidence="8" id="KW-0406">Ion transport</keyword>
<dbReference type="PROSITE" id="PS52016">
    <property type="entry name" value="TONB_DEPENDENT_REC_3"/>
    <property type="match status" value="1"/>
</dbReference>
<dbReference type="Pfam" id="PF00593">
    <property type="entry name" value="TonB_dep_Rec_b-barrel"/>
    <property type="match status" value="1"/>
</dbReference>
<keyword evidence="4" id="KW-0410">Iron transport</keyword>
<evidence type="ECO:0000256" key="11">
    <source>
        <dbReference type="ARBA" id="ARBA00023237"/>
    </source>
</evidence>
<dbReference type="PROSITE" id="PS01156">
    <property type="entry name" value="TONB_DEPENDENT_REC_2"/>
    <property type="match status" value="1"/>
</dbReference>
<keyword evidence="18" id="KW-0675">Receptor</keyword>
<dbReference type="PANTHER" id="PTHR32552">
    <property type="entry name" value="FERRICHROME IRON RECEPTOR-RELATED"/>
    <property type="match status" value="1"/>
</dbReference>
<comment type="caution">
    <text evidence="18">The sequence shown here is derived from an EMBL/GenBank/DDBJ whole genome shotgun (WGS) entry which is preliminary data.</text>
</comment>
<reference evidence="18" key="1">
    <citation type="submission" date="2020-11" db="EMBL/GenBank/DDBJ databases">
        <title>Novosphingobium aureum sp. nov., a marine bacterium isolated from sediment of a salt flat.</title>
        <authorList>
            <person name="Yoo Y."/>
            <person name="Kim J.-J."/>
        </authorList>
    </citation>
    <scope>NUCLEOTIDE SEQUENCE</scope>
    <source>
        <strain evidence="18">YJ-S2-02</strain>
    </source>
</reference>
<accession>A0A931HDK8</accession>
<dbReference type="EMBL" id="JADZGI010000002">
    <property type="protein sequence ID" value="MBH0114147.1"/>
    <property type="molecule type" value="Genomic_DNA"/>
</dbReference>
<dbReference type="AlphaFoldDB" id="A0A931HDK8"/>
<evidence type="ECO:0000256" key="5">
    <source>
        <dbReference type="ARBA" id="ARBA00022692"/>
    </source>
</evidence>
<keyword evidence="2 12" id="KW-0813">Transport</keyword>
<evidence type="ECO:0000256" key="2">
    <source>
        <dbReference type="ARBA" id="ARBA00022448"/>
    </source>
</evidence>
<evidence type="ECO:0000256" key="9">
    <source>
        <dbReference type="ARBA" id="ARBA00023077"/>
    </source>
</evidence>
<evidence type="ECO:0000256" key="3">
    <source>
        <dbReference type="ARBA" id="ARBA00022452"/>
    </source>
</evidence>
<dbReference type="SUPFAM" id="SSF56935">
    <property type="entry name" value="Porins"/>
    <property type="match status" value="1"/>
</dbReference>
<dbReference type="InterPro" id="IPR036942">
    <property type="entry name" value="Beta-barrel_TonB_sf"/>
</dbReference>
<feature type="signal peptide" evidence="15">
    <location>
        <begin position="1"/>
        <end position="34"/>
    </location>
</feature>
<dbReference type="Proteomes" id="UP000617634">
    <property type="component" value="Unassembled WGS sequence"/>
</dbReference>
<keyword evidence="6 15" id="KW-0732">Signal</keyword>
<evidence type="ECO:0000256" key="7">
    <source>
        <dbReference type="ARBA" id="ARBA00023004"/>
    </source>
</evidence>
<dbReference type="InterPro" id="IPR012910">
    <property type="entry name" value="Plug_dom"/>
</dbReference>
<feature type="short sequence motif" description="TonB C-terminal box" evidence="13">
    <location>
        <begin position="782"/>
        <end position="799"/>
    </location>
</feature>
<dbReference type="InterPro" id="IPR010917">
    <property type="entry name" value="TonB_rcpt_CS"/>
</dbReference>
<dbReference type="GO" id="GO:0006826">
    <property type="term" value="P:iron ion transport"/>
    <property type="evidence" value="ECO:0007669"/>
    <property type="project" value="UniProtKB-KW"/>
</dbReference>
<gene>
    <name evidence="18" type="ORF">I5E68_14475</name>
</gene>
<sequence>MNKARFRLLESSPSALASGLAFPAALAVAAFAFAAPVQAQDVDEDAGQPQAEVSGGDIIVTARRREERLVDVPIAVTSFSGDQLAKSGAIDVTELAQTAPNVTLEPSRGTNSTLSAFIRGIGQQDPVSGFEQGVGIYLDDVYLNRPQAAVLDIYDVERIEVLRGPQGTLYGRNTIGGAVKYVTKNMPLEPSLKVKGTLGTYDQADAVVTASVPLTDLIRVGGSFARLSRGGFGDNLTTGEENYNKDIWAGRAGIEIGGHGEPVLIKISGDYTKDNSNARGGHRLIEGFASGAPVLDDVYDTRGGLNDPKQYVEAYGLSMNATADLTDQLTFKSISAWRKDESASPIDFDALPAVDLDVPAFYANEQMSQEFQLQFDNGGAIQILVGAYYLNASADTQFDVRLFTSFPGLTAFTQADVDTETWAVFSDMTFDFTDQLSLSLGGRYTWDKREASILRQNYLGGGSPVFGGAGIPFGTPGTDFSGSATFKKFTPRVSLSFKPTPDHNIYGGFSQGFKGGGFDPRGVGVNAPDLDGNGSLDDAEIADYLSFQPEKVNSFEIGYKGNLFNGNLYLAMAAFHMDYTNVQIPGSAGCSVNGLPTFCGIITNAGKAKIDGFELEANATLGRDLAGAGDRLSLSGSLGWLNARYTEYLANIADENGQSQPTDVSDYREIQNTPEWTGSGTLAYMTPLGDGDLSLSSTMSYRSKTYQFEVANPYLDQKGYALLDASIVYTAPGGGWSLGVHGKNLTDKRYKTSGYTFMGSDATTGELASPLTPTLGTEGTLTAFYGNPRQVFVTGTVQF</sequence>
<comment type="similarity">
    <text evidence="12 14">Belongs to the TonB-dependent receptor family.</text>
</comment>
<protein>
    <submittedName>
        <fullName evidence="18">TonB-dependent receptor</fullName>
    </submittedName>
</protein>
<evidence type="ECO:0000259" key="16">
    <source>
        <dbReference type="Pfam" id="PF00593"/>
    </source>
</evidence>
<evidence type="ECO:0000256" key="1">
    <source>
        <dbReference type="ARBA" id="ARBA00004571"/>
    </source>
</evidence>
<dbReference type="CDD" id="cd01347">
    <property type="entry name" value="ligand_gated_channel"/>
    <property type="match status" value="1"/>
</dbReference>
<feature type="chain" id="PRO_5038024623" evidence="15">
    <location>
        <begin position="35"/>
        <end position="799"/>
    </location>
</feature>
<dbReference type="InterPro" id="IPR018247">
    <property type="entry name" value="EF_Hand_1_Ca_BS"/>
</dbReference>
<evidence type="ECO:0000256" key="13">
    <source>
        <dbReference type="PROSITE-ProRule" id="PRU10144"/>
    </source>
</evidence>
<evidence type="ECO:0000256" key="10">
    <source>
        <dbReference type="ARBA" id="ARBA00023136"/>
    </source>
</evidence>
<evidence type="ECO:0000256" key="8">
    <source>
        <dbReference type="ARBA" id="ARBA00023065"/>
    </source>
</evidence>
<evidence type="ECO:0000256" key="4">
    <source>
        <dbReference type="ARBA" id="ARBA00022496"/>
    </source>
</evidence>
<keyword evidence="7" id="KW-0408">Iron</keyword>
<evidence type="ECO:0000256" key="15">
    <source>
        <dbReference type="SAM" id="SignalP"/>
    </source>
</evidence>
<evidence type="ECO:0000256" key="6">
    <source>
        <dbReference type="ARBA" id="ARBA00022729"/>
    </source>
</evidence>
<dbReference type="GO" id="GO:0009279">
    <property type="term" value="C:cell outer membrane"/>
    <property type="evidence" value="ECO:0007669"/>
    <property type="project" value="UniProtKB-SubCell"/>
</dbReference>
<keyword evidence="10 12" id="KW-0472">Membrane</keyword>
<evidence type="ECO:0000256" key="12">
    <source>
        <dbReference type="PROSITE-ProRule" id="PRU01360"/>
    </source>
</evidence>
<dbReference type="PROSITE" id="PS00018">
    <property type="entry name" value="EF_HAND_1"/>
    <property type="match status" value="1"/>
</dbReference>
<dbReference type="InterPro" id="IPR000531">
    <property type="entry name" value="Beta-barrel_TonB"/>
</dbReference>
<dbReference type="Gene3D" id="2.40.170.20">
    <property type="entry name" value="TonB-dependent receptor, beta-barrel domain"/>
    <property type="match status" value="1"/>
</dbReference>
<name>A0A931HDK8_9SPHN</name>
<keyword evidence="3 12" id="KW-1134">Transmembrane beta strand</keyword>
<organism evidence="18 19">
    <name type="scientific">Novosphingobium aureum</name>
    <dbReference type="NCBI Taxonomy" id="2792964"/>
    <lineage>
        <taxon>Bacteria</taxon>
        <taxon>Pseudomonadati</taxon>
        <taxon>Pseudomonadota</taxon>
        <taxon>Alphaproteobacteria</taxon>
        <taxon>Sphingomonadales</taxon>
        <taxon>Sphingomonadaceae</taxon>
        <taxon>Novosphingobium</taxon>
    </lineage>
</organism>
<keyword evidence="19" id="KW-1185">Reference proteome</keyword>
<dbReference type="Pfam" id="PF07715">
    <property type="entry name" value="Plug"/>
    <property type="match status" value="1"/>
</dbReference>
<keyword evidence="11 12" id="KW-0998">Cell outer membrane</keyword>
<evidence type="ECO:0000256" key="14">
    <source>
        <dbReference type="RuleBase" id="RU003357"/>
    </source>
</evidence>
<evidence type="ECO:0000313" key="19">
    <source>
        <dbReference type="Proteomes" id="UP000617634"/>
    </source>
</evidence>
<dbReference type="RefSeq" id="WP_197165221.1">
    <property type="nucleotide sequence ID" value="NZ_JADZGI010000002.1"/>
</dbReference>
<feature type="domain" description="TonB-dependent receptor-like beta-barrel" evidence="16">
    <location>
        <begin position="275"/>
        <end position="745"/>
    </location>
</feature>
<evidence type="ECO:0000313" key="18">
    <source>
        <dbReference type="EMBL" id="MBH0114147.1"/>
    </source>
</evidence>
<comment type="subcellular location">
    <subcellularLocation>
        <location evidence="1 12">Cell outer membrane</location>
        <topology evidence="1 12">Multi-pass membrane protein</topology>
    </subcellularLocation>
</comment>
<keyword evidence="5 12" id="KW-0812">Transmembrane</keyword>
<feature type="domain" description="TonB-dependent receptor plug" evidence="17">
    <location>
        <begin position="70"/>
        <end position="178"/>
    </location>
</feature>